<organism evidence="2 3">
    <name type="scientific">Jeongeupia naejangsanensis</name>
    <dbReference type="NCBI Taxonomy" id="613195"/>
    <lineage>
        <taxon>Bacteria</taxon>
        <taxon>Pseudomonadati</taxon>
        <taxon>Pseudomonadota</taxon>
        <taxon>Betaproteobacteria</taxon>
        <taxon>Neisseriales</taxon>
        <taxon>Chitinibacteraceae</taxon>
        <taxon>Jeongeupia</taxon>
    </lineage>
</organism>
<dbReference type="InterPro" id="IPR021268">
    <property type="entry name" value="DUF2845"/>
</dbReference>
<name>A0ABS2BGR3_9NEIS</name>
<gene>
    <name evidence="2" type="ORF">JMJ54_03115</name>
</gene>
<feature type="signal peptide" evidence="1">
    <location>
        <begin position="1"/>
        <end position="24"/>
    </location>
</feature>
<reference evidence="2 3" key="1">
    <citation type="submission" date="2021-01" db="EMBL/GenBank/DDBJ databases">
        <title>Draft Genome Sequence and Polyhydroxyalkanoate Biosynthetic Potential of Jeongeupia naejangsanensis Type Strain DSM 24253.</title>
        <authorList>
            <person name="Turrini P."/>
            <person name="Artuso I."/>
            <person name="Lugli G.A."/>
            <person name="Frangipani E."/>
            <person name="Ventura M."/>
            <person name="Visca P."/>
        </authorList>
    </citation>
    <scope>NUCLEOTIDE SEQUENCE [LARGE SCALE GENOMIC DNA]</scope>
    <source>
        <strain evidence="2 3">DSM 24253</strain>
    </source>
</reference>
<evidence type="ECO:0000313" key="3">
    <source>
        <dbReference type="Proteomes" id="UP000809431"/>
    </source>
</evidence>
<dbReference type="EMBL" id="JAESND010000001">
    <property type="protein sequence ID" value="MBM3114810.1"/>
    <property type="molecule type" value="Genomic_DNA"/>
</dbReference>
<protein>
    <submittedName>
        <fullName evidence="2">DUF2845 domain-containing protein</fullName>
    </submittedName>
</protein>
<comment type="caution">
    <text evidence="2">The sequence shown here is derived from an EMBL/GenBank/DDBJ whole genome shotgun (WGS) entry which is preliminary data.</text>
</comment>
<dbReference type="Proteomes" id="UP000809431">
    <property type="component" value="Unassembled WGS sequence"/>
</dbReference>
<keyword evidence="1" id="KW-0732">Signal</keyword>
<keyword evidence="3" id="KW-1185">Reference proteome</keyword>
<feature type="chain" id="PRO_5046114621" evidence="1">
    <location>
        <begin position="25"/>
        <end position="115"/>
    </location>
</feature>
<accession>A0ABS2BGR3</accession>
<evidence type="ECO:0000256" key="1">
    <source>
        <dbReference type="SAM" id="SignalP"/>
    </source>
</evidence>
<proteinExistence type="predicted"/>
<dbReference type="RefSeq" id="WP_203536475.1">
    <property type="nucleotide sequence ID" value="NZ_JAESND010000001.1"/>
</dbReference>
<dbReference type="Pfam" id="PF11006">
    <property type="entry name" value="DUF2845"/>
    <property type="match status" value="1"/>
</dbReference>
<evidence type="ECO:0000313" key="2">
    <source>
        <dbReference type="EMBL" id="MBM3114810.1"/>
    </source>
</evidence>
<sequence>MKQMKLAALIVATASTLCALPAFADSFRCQNNLVSLGDSRAEVLQKCGEPFVRDSFCESRQATTAPLPNGGTVVNVNQCESVDEWTYNPGSGKFLTTLRFESGRLSGIKLGDRAK</sequence>